<dbReference type="Proteomes" id="UP000095287">
    <property type="component" value="Unplaced"/>
</dbReference>
<dbReference type="AlphaFoldDB" id="A0A1I7ZMQ8"/>
<evidence type="ECO:0000313" key="1">
    <source>
        <dbReference type="Proteomes" id="UP000095287"/>
    </source>
</evidence>
<proteinExistence type="predicted"/>
<protein>
    <submittedName>
        <fullName evidence="2">MADF domain-containing protein</fullName>
    </submittedName>
</protein>
<dbReference type="WBParaSite" id="L893_g28014.t1">
    <property type="protein sequence ID" value="L893_g28014.t1"/>
    <property type="gene ID" value="L893_g28014"/>
</dbReference>
<keyword evidence="1" id="KW-1185">Reference proteome</keyword>
<sequence length="392" mass="45019">MGDKRIDSLYHQYGEDAVVALIYEVKKHPILYKTSPRRINHPSRELKGAQKDAWMQVMKALMSIYGEVSETIAWTTWRVLYVHYGTTNGSKKWQSQLSFLDGCKRTIAKKRKSQALVQPKKVNVERRETPEHMEELCANPAATTTQQRNTLSALYGGDACSHLIDEVGKYPVIYNQILMHYKYAEELPKDVRDAWKKVMEAMDAKYPGVPEELAFRAWRTIQINYKKVNCPKKYAGKITFLNNVPRRKRYEGSNVIDVSLLLPASSEERETIESPTPECDIRKSPNQLLQNFIHNSTIIHCEPNSAPQSAEISPTQELDSTDFFGHLAEPVVSPTNIIDSPDPFKKVLEYTWKKLLQYKDSEANLSCLRREITKSISRVEDWVLFNHLGANI</sequence>
<reference evidence="2" key="1">
    <citation type="submission" date="2016-11" db="UniProtKB">
        <authorList>
            <consortium name="WormBaseParasite"/>
        </authorList>
    </citation>
    <scope>IDENTIFICATION</scope>
</reference>
<name>A0A1I7ZMQ8_9BILA</name>
<evidence type="ECO:0000313" key="2">
    <source>
        <dbReference type="WBParaSite" id="L893_g28014.t1"/>
    </source>
</evidence>
<accession>A0A1I7ZMQ8</accession>
<dbReference type="SMART" id="SM00595">
    <property type="entry name" value="MADF"/>
    <property type="match status" value="2"/>
</dbReference>
<organism evidence="1 2">
    <name type="scientific">Steinernema glaseri</name>
    <dbReference type="NCBI Taxonomy" id="37863"/>
    <lineage>
        <taxon>Eukaryota</taxon>
        <taxon>Metazoa</taxon>
        <taxon>Ecdysozoa</taxon>
        <taxon>Nematoda</taxon>
        <taxon>Chromadorea</taxon>
        <taxon>Rhabditida</taxon>
        <taxon>Tylenchina</taxon>
        <taxon>Panagrolaimomorpha</taxon>
        <taxon>Strongyloidoidea</taxon>
        <taxon>Steinernematidae</taxon>
        <taxon>Steinernema</taxon>
    </lineage>
</organism>